<evidence type="ECO:0000256" key="3">
    <source>
        <dbReference type="ARBA" id="ARBA00022741"/>
    </source>
</evidence>
<dbReference type="InterPro" id="IPR003593">
    <property type="entry name" value="AAA+_ATPase"/>
</dbReference>
<dbReference type="AlphaFoldDB" id="A0A2S8EZE7"/>
<dbReference type="PROSITE" id="PS50893">
    <property type="entry name" value="ABC_TRANSPORTER_2"/>
    <property type="match status" value="1"/>
</dbReference>
<organism evidence="6 7">
    <name type="scientific">Blastopirellula marina</name>
    <dbReference type="NCBI Taxonomy" id="124"/>
    <lineage>
        <taxon>Bacteria</taxon>
        <taxon>Pseudomonadati</taxon>
        <taxon>Planctomycetota</taxon>
        <taxon>Planctomycetia</taxon>
        <taxon>Pirellulales</taxon>
        <taxon>Pirellulaceae</taxon>
        <taxon>Blastopirellula</taxon>
    </lineage>
</organism>
<keyword evidence="2" id="KW-0592">Phosphate transport</keyword>
<dbReference type="InterPro" id="IPR017871">
    <property type="entry name" value="ABC_transporter-like_CS"/>
</dbReference>
<evidence type="ECO:0000313" key="7">
    <source>
        <dbReference type="Proteomes" id="UP000240009"/>
    </source>
</evidence>
<comment type="caution">
    <text evidence="6">The sequence shown here is derived from an EMBL/GenBank/DDBJ whole genome shotgun (WGS) entry which is preliminary data.</text>
</comment>
<dbReference type="SUPFAM" id="SSF52540">
    <property type="entry name" value="P-loop containing nucleoside triphosphate hydrolases"/>
    <property type="match status" value="1"/>
</dbReference>
<reference evidence="6 7" key="1">
    <citation type="submission" date="2018-02" db="EMBL/GenBank/DDBJ databases">
        <title>Comparative genomes isolates from brazilian mangrove.</title>
        <authorList>
            <person name="Araujo J.E."/>
            <person name="Taketani R.G."/>
            <person name="Silva M.C.P."/>
            <person name="Loureco M.V."/>
            <person name="Andreote F.D."/>
        </authorList>
    </citation>
    <scope>NUCLEOTIDE SEQUENCE [LARGE SCALE GENOMIC DNA]</scope>
    <source>
        <strain evidence="6 7">HEX-2 MGV</strain>
    </source>
</reference>
<evidence type="ECO:0000256" key="1">
    <source>
        <dbReference type="ARBA" id="ARBA00022448"/>
    </source>
</evidence>
<dbReference type="Gene3D" id="3.40.50.300">
    <property type="entry name" value="P-loop containing nucleotide triphosphate hydrolases"/>
    <property type="match status" value="1"/>
</dbReference>
<dbReference type="Pfam" id="PF00005">
    <property type="entry name" value="ABC_tran"/>
    <property type="match status" value="1"/>
</dbReference>
<dbReference type="SMART" id="SM00382">
    <property type="entry name" value="AAA"/>
    <property type="match status" value="1"/>
</dbReference>
<evidence type="ECO:0000259" key="5">
    <source>
        <dbReference type="PROSITE" id="PS50893"/>
    </source>
</evidence>
<evidence type="ECO:0000313" key="6">
    <source>
        <dbReference type="EMBL" id="PQO25289.1"/>
    </source>
</evidence>
<dbReference type="InterPro" id="IPR027417">
    <property type="entry name" value="P-loop_NTPase"/>
</dbReference>
<protein>
    <submittedName>
        <fullName evidence="6">Phosphate ABC transporter ATP-binding protein</fullName>
    </submittedName>
</protein>
<dbReference type="CDD" id="cd03260">
    <property type="entry name" value="ABC_PstB_phosphate_transporter"/>
    <property type="match status" value="1"/>
</dbReference>
<dbReference type="GO" id="GO:0016887">
    <property type="term" value="F:ATP hydrolysis activity"/>
    <property type="evidence" value="ECO:0007669"/>
    <property type="project" value="InterPro"/>
</dbReference>
<dbReference type="PANTHER" id="PTHR43423:SF1">
    <property type="entry name" value="ABC TRANSPORTER I FAMILY MEMBER 17"/>
    <property type="match status" value="1"/>
</dbReference>
<dbReference type="OrthoDB" id="9802185at2"/>
<sequence>MISTENLSISYHGRTVLRGVTIDAKPGQVLALVGPSGCGKSSLLTALNQMTEIIPGAGVQGKIAFDGRPINQAFASTAQLRQHVGMIFQKPNPFPMSIRRNIELALREHGERNREILAQITETVLKDVGLWDEVCDRLDHSALELSGGQQQRLCIARALALKPQVVLMDEPCSALDPISAERVEQLIQSMRGDYTVIIVTHNLAQARRLADQVAVFWVQDGVGQVIEQGETEQLFARPETEIARGYLSGQRG</sequence>
<evidence type="ECO:0000256" key="4">
    <source>
        <dbReference type="ARBA" id="ARBA00022840"/>
    </source>
</evidence>
<dbReference type="PANTHER" id="PTHR43423">
    <property type="entry name" value="ABC TRANSPORTER I FAMILY MEMBER 17"/>
    <property type="match status" value="1"/>
</dbReference>
<dbReference type="GO" id="GO:0035435">
    <property type="term" value="P:phosphate ion transmembrane transport"/>
    <property type="evidence" value="ECO:0007669"/>
    <property type="project" value="InterPro"/>
</dbReference>
<proteinExistence type="predicted"/>
<evidence type="ECO:0000256" key="2">
    <source>
        <dbReference type="ARBA" id="ARBA00022592"/>
    </source>
</evidence>
<dbReference type="GO" id="GO:0005524">
    <property type="term" value="F:ATP binding"/>
    <property type="evidence" value="ECO:0007669"/>
    <property type="project" value="UniProtKB-KW"/>
</dbReference>
<dbReference type="GO" id="GO:0016020">
    <property type="term" value="C:membrane"/>
    <property type="evidence" value="ECO:0007669"/>
    <property type="project" value="InterPro"/>
</dbReference>
<dbReference type="EMBL" id="PUIA01000085">
    <property type="protein sequence ID" value="PQO25289.1"/>
    <property type="molecule type" value="Genomic_DNA"/>
</dbReference>
<dbReference type="PROSITE" id="PS00211">
    <property type="entry name" value="ABC_TRANSPORTER_1"/>
    <property type="match status" value="1"/>
</dbReference>
<feature type="domain" description="ABC transporter" evidence="5">
    <location>
        <begin position="2"/>
        <end position="247"/>
    </location>
</feature>
<dbReference type="Proteomes" id="UP000240009">
    <property type="component" value="Unassembled WGS sequence"/>
</dbReference>
<keyword evidence="3" id="KW-0547">Nucleotide-binding</keyword>
<keyword evidence="4 6" id="KW-0067">ATP-binding</keyword>
<dbReference type="InterPro" id="IPR003439">
    <property type="entry name" value="ABC_transporter-like_ATP-bd"/>
</dbReference>
<dbReference type="RefSeq" id="WP_105359360.1">
    <property type="nucleotide sequence ID" value="NZ_PUIA01000085.1"/>
</dbReference>
<keyword evidence="1" id="KW-0813">Transport</keyword>
<dbReference type="GO" id="GO:0005315">
    <property type="term" value="F:phosphate transmembrane transporter activity"/>
    <property type="evidence" value="ECO:0007669"/>
    <property type="project" value="InterPro"/>
</dbReference>
<gene>
    <name evidence="6" type="ORF">C5Y96_25650</name>
</gene>
<dbReference type="InterPro" id="IPR005670">
    <property type="entry name" value="PstB-like"/>
</dbReference>
<accession>A0A2S8EZE7</accession>
<name>A0A2S8EZE7_9BACT</name>